<evidence type="ECO:0000256" key="1">
    <source>
        <dbReference type="ARBA" id="ARBA00001974"/>
    </source>
</evidence>
<dbReference type="Gene3D" id="3.50.50.60">
    <property type="entry name" value="FAD/NAD(P)-binding domain"/>
    <property type="match status" value="1"/>
</dbReference>
<evidence type="ECO:0000256" key="6">
    <source>
        <dbReference type="SAM" id="MobiDB-lite"/>
    </source>
</evidence>
<dbReference type="PANTHER" id="PTHR11552">
    <property type="entry name" value="GLUCOSE-METHANOL-CHOLINE GMC OXIDOREDUCTASE"/>
    <property type="match status" value="1"/>
</dbReference>
<dbReference type="SUPFAM" id="SSF51905">
    <property type="entry name" value="FAD/NAD(P)-binding domain"/>
    <property type="match status" value="1"/>
</dbReference>
<dbReference type="RefSeq" id="WP_319925737.1">
    <property type="nucleotide sequence ID" value="NZ_VCDP01000025.1"/>
</dbReference>
<evidence type="ECO:0000313" key="8">
    <source>
        <dbReference type="EMBL" id="MDX7999002.1"/>
    </source>
</evidence>
<keyword evidence="3 5" id="KW-0285">Flavoprotein</keyword>
<comment type="similarity">
    <text evidence="2 5">Belongs to the GMC oxidoreductase family.</text>
</comment>
<dbReference type="PROSITE" id="PS00623">
    <property type="entry name" value="GMC_OXRED_1"/>
    <property type="match status" value="1"/>
</dbReference>
<feature type="region of interest" description="Disordered" evidence="6">
    <location>
        <begin position="76"/>
        <end position="97"/>
    </location>
</feature>
<dbReference type="Gene3D" id="3.30.410.40">
    <property type="match status" value="1"/>
</dbReference>
<gene>
    <name evidence="8" type="ORF">FE394_07280</name>
</gene>
<sequence length="559" mass="60661">MTNKYDYIVVGGGSAGCVAASRLSENGMKSVLLIEAGHASDVHNPTSPLNDASRLVLEGYNWDYEANVRNEDRFADLIPPSVKSQDDKPSSRKHKERKPFNYRVGKVLGGSSAVNGAIALRGFPSDFNEWATMGCPNWSWEKVLPWFKHLENDVDRVNDDNHGSQGPMCLRRPADGEIHPLDMAFAHACEQSGVPYVDDLNIGEEPAVGPVPANVIHGAERVDVYRSYLEPNLNRENLHVMTEALVAQVIFDGTAASGIKVIQAGKELIYQAEQIVLCAGAIGSAALLQRSGVGDPSHLKALGISVVAEVPAVGRNLTDHASVVLWALPKAGVCTTGLPWRQIAARISSGYDEKVDVQIGLLNNVASDTVPGFRDRVAYPMLVGASVMLMRPEIQGRVFISSADPSVLPQIDLPLIRNPADIARLVGGVRKIWEVLRHPEVDTFLDGIQFWSHSMIYNDEIMTSAIKNLVNPGWHASGTLRMGASDDPDSATQEDGQVHGITGVTVADASLFPTIPSMPTNLTTIMVAERIASFLIKKETIKQKTIKQETTSERRANGD</sequence>
<evidence type="ECO:0000259" key="7">
    <source>
        <dbReference type="PROSITE" id="PS00623"/>
    </source>
</evidence>
<dbReference type="SUPFAM" id="SSF54373">
    <property type="entry name" value="FAD-linked reductases, C-terminal domain"/>
    <property type="match status" value="1"/>
</dbReference>
<dbReference type="PIRSF" id="PIRSF000137">
    <property type="entry name" value="Alcohol_oxidase"/>
    <property type="match status" value="1"/>
</dbReference>
<dbReference type="InterPro" id="IPR036188">
    <property type="entry name" value="FAD/NAD-bd_sf"/>
</dbReference>
<dbReference type="Pfam" id="PF00732">
    <property type="entry name" value="GMC_oxred_N"/>
    <property type="match status" value="1"/>
</dbReference>
<evidence type="ECO:0000256" key="5">
    <source>
        <dbReference type="RuleBase" id="RU003968"/>
    </source>
</evidence>
<dbReference type="PROSITE" id="PS51257">
    <property type="entry name" value="PROKAR_LIPOPROTEIN"/>
    <property type="match status" value="1"/>
</dbReference>
<accession>A0ABU4SK27</accession>
<dbReference type="EMBL" id="VCDP01000025">
    <property type="protein sequence ID" value="MDX7999002.1"/>
    <property type="molecule type" value="Genomic_DNA"/>
</dbReference>
<evidence type="ECO:0000256" key="2">
    <source>
        <dbReference type="ARBA" id="ARBA00010790"/>
    </source>
</evidence>
<evidence type="ECO:0000256" key="4">
    <source>
        <dbReference type="ARBA" id="ARBA00022827"/>
    </source>
</evidence>
<dbReference type="Pfam" id="PF05199">
    <property type="entry name" value="GMC_oxred_C"/>
    <property type="match status" value="1"/>
</dbReference>
<keyword evidence="9" id="KW-1185">Reference proteome</keyword>
<proteinExistence type="inferred from homology"/>
<comment type="caution">
    <text evidence="8">The sequence shown here is derived from an EMBL/GenBank/DDBJ whole genome shotgun (WGS) entry which is preliminary data.</text>
</comment>
<comment type="cofactor">
    <cofactor evidence="1">
        <name>FAD</name>
        <dbReference type="ChEBI" id="CHEBI:57692"/>
    </cofactor>
</comment>
<reference evidence="9" key="1">
    <citation type="journal article" date="2024" name="Toxins">
        <title>Genome Sequence Analysis of Native Xenorhabdus Strains Isolated from Entomopathogenic Nematodes in Argentina.</title>
        <authorList>
            <person name="Palma L."/>
            <person name="Frizzo L."/>
            <person name="Kaiser S."/>
            <person name="Berry C."/>
            <person name="Caballero P."/>
            <person name="Bode H.B."/>
            <person name="Del Valle E.E."/>
        </authorList>
    </citation>
    <scope>NUCLEOTIDE SEQUENCE [LARGE SCALE GENOMIC DNA]</scope>
    <source>
        <strain evidence="9">Reich</strain>
    </source>
</reference>
<evidence type="ECO:0000313" key="9">
    <source>
        <dbReference type="Proteomes" id="UP001271640"/>
    </source>
</evidence>
<dbReference type="InterPro" id="IPR012132">
    <property type="entry name" value="GMC_OxRdtase"/>
</dbReference>
<dbReference type="InterPro" id="IPR000172">
    <property type="entry name" value="GMC_OxRdtase_N"/>
</dbReference>
<evidence type="ECO:0000256" key="3">
    <source>
        <dbReference type="ARBA" id="ARBA00022630"/>
    </source>
</evidence>
<feature type="domain" description="Glucose-methanol-choline oxidoreductase N-terminal" evidence="7">
    <location>
        <begin position="105"/>
        <end position="128"/>
    </location>
</feature>
<keyword evidence="4 5" id="KW-0274">FAD</keyword>
<dbReference type="InterPro" id="IPR007867">
    <property type="entry name" value="GMC_OxRtase_C"/>
</dbReference>
<dbReference type="Proteomes" id="UP001271640">
    <property type="component" value="Unassembled WGS sequence"/>
</dbReference>
<protein>
    <submittedName>
        <fullName evidence="8">FAD-binding protein</fullName>
    </submittedName>
</protein>
<name>A0ABU4SK27_9GAMM</name>
<dbReference type="PANTHER" id="PTHR11552:SF147">
    <property type="entry name" value="CHOLINE DEHYDROGENASE, MITOCHONDRIAL"/>
    <property type="match status" value="1"/>
</dbReference>
<organism evidence="8 9">
    <name type="scientific">Xenorhabdus littoralis</name>
    <dbReference type="NCBI Taxonomy" id="2582835"/>
    <lineage>
        <taxon>Bacteria</taxon>
        <taxon>Pseudomonadati</taxon>
        <taxon>Pseudomonadota</taxon>
        <taxon>Gammaproteobacteria</taxon>
        <taxon>Enterobacterales</taxon>
        <taxon>Morganellaceae</taxon>
        <taxon>Xenorhabdus</taxon>
    </lineage>
</organism>